<evidence type="ECO:0000313" key="3">
    <source>
        <dbReference type="EMBL" id="EGE54561.1"/>
    </source>
</evidence>
<dbReference type="eggNOG" id="COG0438">
    <property type="taxonomic scope" value="Bacteria"/>
</dbReference>
<dbReference type="Pfam" id="PF00534">
    <property type="entry name" value="Glycos_transf_1"/>
    <property type="match status" value="1"/>
</dbReference>
<evidence type="ECO:0000259" key="2">
    <source>
        <dbReference type="Pfam" id="PF13439"/>
    </source>
</evidence>
<dbReference type="AlphaFoldDB" id="F1Z116"/>
<organism evidence="3 4">
    <name type="scientific">Streptococcus parauberis NCFD 2020</name>
    <dbReference type="NCBI Taxonomy" id="873447"/>
    <lineage>
        <taxon>Bacteria</taxon>
        <taxon>Bacillati</taxon>
        <taxon>Bacillota</taxon>
        <taxon>Bacilli</taxon>
        <taxon>Lactobacillales</taxon>
        <taxon>Streptococcaceae</taxon>
        <taxon>Streptococcus</taxon>
    </lineage>
</organism>
<protein>
    <submittedName>
        <fullName evidence="3">Glycosyltransferase, group 1 family protein</fullName>
        <ecNumber evidence="3">2.4.-.-</ecNumber>
    </submittedName>
</protein>
<dbReference type="PANTHER" id="PTHR45947:SF3">
    <property type="entry name" value="SULFOQUINOVOSYL TRANSFERASE SQD2"/>
    <property type="match status" value="1"/>
</dbReference>
<dbReference type="GeneID" id="61420423"/>
<accession>F1Z116</accession>
<dbReference type="Pfam" id="PF13439">
    <property type="entry name" value="Glyco_transf_4"/>
    <property type="match status" value="1"/>
</dbReference>
<dbReference type="EC" id="2.4.-.-" evidence="3"/>
<name>F1Z116_9STRE</name>
<dbReference type="InterPro" id="IPR050194">
    <property type="entry name" value="Glycosyltransferase_grp1"/>
</dbReference>
<dbReference type="InterPro" id="IPR028098">
    <property type="entry name" value="Glyco_trans_4-like_N"/>
</dbReference>
<dbReference type="PANTHER" id="PTHR45947">
    <property type="entry name" value="SULFOQUINOVOSYL TRANSFERASE SQD2"/>
    <property type="match status" value="1"/>
</dbReference>
<dbReference type="Proteomes" id="UP000003732">
    <property type="component" value="Unassembled WGS sequence"/>
</dbReference>
<sequence length="376" mass="43861">MSKVKILHCPIGSMNIGGIENMIMQMYRHIDRDKFEFDFLVHDENKNFYEDEINSFGGKLYRIDFISKHPIKHVVNFIKFFKKHPEYQIIHIHTTYSIMFVDAMIAKLFDRKVIIHSHNSSAPGKRKIIHKLFKNIQNYFSDYRVSCSDYASEWMFPKRVQNEVVFWPNALDITCLKFDSKLRDTLRTDYQVGDKFIIGNIGRFSYQKNQTKLIDVFTYYNKYNSNSELWLIGDGPDKVKLKSYVEELGISDYVKFMGPTDNVVAYLSALDFFIMTSHYEGLPLSLIEAQATGLNTITLSDGITKLVKVAPYLKYLENNATNNEWKNAIEAGKSNQFNRDKAFELIQKSQFNIENWIIEVEKIYTIISKGGKINVN</sequence>
<evidence type="ECO:0000259" key="1">
    <source>
        <dbReference type="Pfam" id="PF00534"/>
    </source>
</evidence>
<feature type="domain" description="Glycosyltransferase subfamily 4-like N-terminal" evidence="2">
    <location>
        <begin position="16"/>
        <end position="173"/>
    </location>
</feature>
<proteinExistence type="predicted"/>
<keyword evidence="3" id="KW-0808">Transferase</keyword>
<feature type="domain" description="Glycosyl transferase family 1" evidence="1">
    <location>
        <begin position="193"/>
        <end position="305"/>
    </location>
</feature>
<dbReference type="InterPro" id="IPR001296">
    <property type="entry name" value="Glyco_trans_1"/>
</dbReference>
<reference evidence="3 4" key="1">
    <citation type="submission" date="2011-02" db="EMBL/GenBank/DDBJ databases">
        <authorList>
            <person name="Stanhope M.J."/>
            <person name="Durkin A.S."/>
            <person name="Hostetler J."/>
            <person name="Kim M."/>
            <person name="Radune D."/>
            <person name="Singh I."/>
            <person name="Town C.D."/>
        </authorList>
    </citation>
    <scope>NUCLEOTIDE SEQUENCE [LARGE SCALE GENOMIC DNA]</scope>
    <source>
        <strain evidence="3 4">NCFD 2020</strain>
    </source>
</reference>
<keyword evidence="3" id="KW-0328">Glycosyltransferase</keyword>
<dbReference type="EMBL" id="AEUT02000001">
    <property type="protein sequence ID" value="EGE54561.1"/>
    <property type="molecule type" value="Genomic_DNA"/>
</dbReference>
<dbReference type="Gene3D" id="3.40.50.2000">
    <property type="entry name" value="Glycogen Phosphorylase B"/>
    <property type="match status" value="2"/>
</dbReference>
<gene>
    <name evidence="3" type="ORF">SPB_0751</name>
</gene>
<dbReference type="GO" id="GO:0016757">
    <property type="term" value="F:glycosyltransferase activity"/>
    <property type="evidence" value="ECO:0007669"/>
    <property type="project" value="UniProtKB-KW"/>
</dbReference>
<evidence type="ECO:0000313" key="4">
    <source>
        <dbReference type="Proteomes" id="UP000003732"/>
    </source>
</evidence>
<comment type="caution">
    <text evidence="3">The sequence shown here is derived from an EMBL/GenBank/DDBJ whole genome shotgun (WGS) entry which is preliminary data.</text>
</comment>
<dbReference type="HOGENOM" id="CLU_009583_33_0_9"/>
<dbReference type="SUPFAM" id="SSF53756">
    <property type="entry name" value="UDP-Glycosyltransferase/glycogen phosphorylase"/>
    <property type="match status" value="1"/>
</dbReference>
<dbReference type="RefSeq" id="WP_003105146.1">
    <property type="nucleotide sequence ID" value="NZ_AEUT02000001.1"/>
</dbReference>